<name>A0A4Y2AW72_ARAVE</name>
<dbReference type="Proteomes" id="UP000499080">
    <property type="component" value="Unassembled WGS sequence"/>
</dbReference>
<reference evidence="1 2" key="1">
    <citation type="journal article" date="2019" name="Sci. Rep.">
        <title>Orb-weaving spider Araneus ventricosus genome elucidates the spidroin gene catalogue.</title>
        <authorList>
            <person name="Kono N."/>
            <person name="Nakamura H."/>
            <person name="Ohtoshi R."/>
            <person name="Moran D.A.P."/>
            <person name="Shinohara A."/>
            <person name="Yoshida Y."/>
            <person name="Fujiwara M."/>
            <person name="Mori M."/>
            <person name="Tomita M."/>
            <person name="Arakawa K."/>
        </authorList>
    </citation>
    <scope>NUCLEOTIDE SEQUENCE [LARGE SCALE GENOMIC DNA]</scope>
</reference>
<organism evidence="1 2">
    <name type="scientific">Araneus ventricosus</name>
    <name type="common">Orbweaver spider</name>
    <name type="synonym">Epeira ventricosa</name>
    <dbReference type="NCBI Taxonomy" id="182803"/>
    <lineage>
        <taxon>Eukaryota</taxon>
        <taxon>Metazoa</taxon>
        <taxon>Ecdysozoa</taxon>
        <taxon>Arthropoda</taxon>
        <taxon>Chelicerata</taxon>
        <taxon>Arachnida</taxon>
        <taxon>Araneae</taxon>
        <taxon>Araneomorphae</taxon>
        <taxon>Entelegynae</taxon>
        <taxon>Araneoidea</taxon>
        <taxon>Araneidae</taxon>
        <taxon>Araneus</taxon>
    </lineage>
</organism>
<evidence type="ECO:0000313" key="2">
    <source>
        <dbReference type="Proteomes" id="UP000499080"/>
    </source>
</evidence>
<proteinExistence type="predicted"/>
<sequence length="87" mass="9711">MVKRHDISHHYTNNILYNTYTATCRYPVAVSRTGVRGARLVPLESRGPQNLFDVHRSAKPTVNLRHSVGGGGGLKTYSTYIVVLSQR</sequence>
<accession>A0A4Y2AW72</accession>
<keyword evidence="2" id="KW-1185">Reference proteome</keyword>
<dbReference type="EMBL" id="BGPR01000033">
    <property type="protein sequence ID" value="GBL83519.1"/>
    <property type="molecule type" value="Genomic_DNA"/>
</dbReference>
<gene>
    <name evidence="1" type="ORF">AVEN_196366_1</name>
</gene>
<dbReference type="AlphaFoldDB" id="A0A4Y2AW72"/>
<protein>
    <submittedName>
        <fullName evidence="1">Uncharacterized protein</fullName>
    </submittedName>
</protein>
<evidence type="ECO:0000313" key="1">
    <source>
        <dbReference type="EMBL" id="GBL83519.1"/>
    </source>
</evidence>
<comment type="caution">
    <text evidence="1">The sequence shown here is derived from an EMBL/GenBank/DDBJ whole genome shotgun (WGS) entry which is preliminary data.</text>
</comment>